<name>A0AAU7AWI2_9ACTN</name>
<protein>
    <submittedName>
        <fullName evidence="1">Uncharacterized protein</fullName>
    </submittedName>
</protein>
<gene>
    <name evidence="1" type="ORF">DSM112329_02869</name>
</gene>
<dbReference type="RefSeq" id="WP_354697241.1">
    <property type="nucleotide sequence ID" value="NZ_CP114014.1"/>
</dbReference>
<organism evidence="1">
    <name type="scientific">Paraconexibacter sp. AEG42_29</name>
    <dbReference type="NCBI Taxonomy" id="2997339"/>
    <lineage>
        <taxon>Bacteria</taxon>
        <taxon>Bacillati</taxon>
        <taxon>Actinomycetota</taxon>
        <taxon>Thermoleophilia</taxon>
        <taxon>Solirubrobacterales</taxon>
        <taxon>Paraconexibacteraceae</taxon>
        <taxon>Paraconexibacter</taxon>
    </lineage>
</organism>
<evidence type="ECO:0000313" key="1">
    <source>
        <dbReference type="EMBL" id="XAY06008.1"/>
    </source>
</evidence>
<dbReference type="KEGG" id="parq:DSM112329_02869"/>
<proteinExistence type="predicted"/>
<accession>A0AAU7AWI2</accession>
<reference evidence="1" key="1">
    <citation type="submission" date="2022-12" db="EMBL/GenBank/DDBJ databases">
        <title>Paraconexibacter alkalitolerans sp. nov. and Baekduia alba sp. nov., isolated from soil and emended description of the genera Paraconexibacter (Chun et al., 2020) and Baekduia (An et al., 2020).</title>
        <authorList>
            <person name="Vieira S."/>
            <person name="Huber K.J."/>
            <person name="Geppert A."/>
            <person name="Wolf J."/>
            <person name="Neumann-Schaal M."/>
            <person name="Muesken M."/>
            <person name="Overmann J."/>
        </authorList>
    </citation>
    <scope>NUCLEOTIDE SEQUENCE</scope>
    <source>
        <strain evidence="1">AEG42_29</strain>
    </source>
</reference>
<sequence>MAHATETEDKQREKLSARVGRPVETVASVRPAVGGGKVYLAGLAGELSPAPIVATFAAMSAMQRMQERRRAQETGLATRMTLAVTEHDVHLFRVRAMGQMVGDHVLTVPYGMVAGVAVGRTKGSRIVGEMGWDGSRGLVVNVTIALTDGSQIKLVSRASESQAFEQLRGRAYAVPAGTVPPPPARRPEPSVARLVASGAARVAQGAVSAVGHARAAHGSAR</sequence>
<dbReference type="AlphaFoldDB" id="A0AAU7AWI2"/>
<dbReference type="EMBL" id="CP114014">
    <property type="protein sequence ID" value="XAY06008.1"/>
    <property type="molecule type" value="Genomic_DNA"/>
</dbReference>